<dbReference type="GO" id="GO:0016757">
    <property type="term" value="F:glycosyltransferase activity"/>
    <property type="evidence" value="ECO:0007669"/>
    <property type="project" value="TreeGrafter"/>
</dbReference>
<dbReference type="eggNOG" id="COG0438">
    <property type="taxonomic scope" value="Bacteria"/>
</dbReference>
<dbReference type="AlphaFoldDB" id="B3QXP8"/>
<dbReference type="PANTHER" id="PTHR12526:SF635">
    <property type="entry name" value="GLYCOSYL TRANSFERASE GROUP 1"/>
    <property type="match status" value="1"/>
</dbReference>
<dbReference type="STRING" id="517418.Ctha_2514"/>
<dbReference type="SUPFAM" id="SSF53756">
    <property type="entry name" value="UDP-Glycosyltransferase/glycogen phosphorylase"/>
    <property type="match status" value="1"/>
</dbReference>
<dbReference type="KEGG" id="cts:Ctha_2514"/>
<protein>
    <submittedName>
        <fullName evidence="1">Glycosyl transferase group 1</fullName>
    </submittedName>
</protein>
<dbReference type="CAZy" id="GT4">
    <property type="family name" value="Glycosyltransferase Family 4"/>
</dbReference>
<dbReference type="EMBL" id="CP001100">
    <property type="protein sequence ID" value="ACF14963.1"/>
    <property type="molecule type" value="Genomic_DNA"/>
</dbReference>
<dbReference type="Pfam" id="PF13692">
    <property type="entry name" value="Glyco_trans_1_4"/>
    <property type="match status" value="1"/>
</dbReference>
<name>B3QXP8_CHLT3</name>
<organism evidence="1 2">
    <name type="scientific">Chloroherpeton thalassium (strain ATCC 35110 / GB-78)</name>
    <dbReference type="NCBI Taxonomy" id="517418"/>
    <lineage>
        <taxon>Bacteria</taxon>
        <taxon>Pseudomonadati</taxon>
        <taxon>Chlorobiota</taxon>
        <taxon>Chlorobiia</taxon>
        <taxon>Chlorobiales</taxon>
        <taxon>Chloroherpetonaceae</taxon>
        <taxon>Chloroherpeton</taxon>
    </lineage>
</organism>
<accession>B3QXP8</accession>
<dbReference type="HOGENOM" id="CLU_009583_28_3_10"/>
<evidence type="ECO:0000313" key="1">
    <source>
        <dbReference type="EMBL" id="ACF14963.1"/>
    </source>
</evidence>
<dbReference type="RefSeq" id="WP_012501045.1">
    <property type="nucleotide sequence ID" value="NC_011026.1"/>
</dbReference>
<sequence length="420" mass="47608">MNILHINTLSKGGAAKACIRLHLGLLEEGLRSNLLTLDASQQSILNSFQYIKLKKSYPRRIIRRLYRTITEIDEKERHIIQFRPKGFELFSFATSPHRIQEHPFYKRADIINLHWISGFLDYSSFFKNVNKPVVWTLHDMNPFTGGCHYAGDCFGFQKICSDCPQLKGTIDANYAATMLEKKLNSLKHGNCNLIIAAPSKWLFQQSQKSKLFQKIPHILIPYGLPEQFFFPQEKNISKQKLNISPNKKVILFVSDSVENKRKGFDILLNSLSKIDRSFDFVLCAVGHLDKENIKNVDNLHLLGSISDESTMSTIYSAADVFVIPSLEDNLPNTVLESLMCGTPVIGFNIGGISDMIVHGENGYLVNQTNSDALAEAINKFLSGSDPFDRGVIRNEAVKNYALRVQAKKYIQLYQEILNKS</sequence>
<reference evidence="1 2" key="1">
    <citation type="submission" date="2008-06" db="EMBL/GenBank/DDBJ databases">
        <title>Complete sequence of Chloroherpeton thalassium ATCC 35110.</title>
        <authorList>
            <consortium name="US DOE Joint Genome Institute"/>
            <person name="Lucas S."/>
            <person name="Copeland A."/>
            <person name="Lapidus A."/>
            <person name="Glavina del Rio T."/>
            <person name="Dalin E."/>
            <person name="Tice H."/>
            <person name="Bruce D."/>
            <person name="Goodwin L."/>
            <person name="Pitluck S."/>
            <person name="Schmutz J."/>
            <person name="Larimer F."/>
            <person name="Land M."/>
            <person name="Hauser L."/>
            <person name="Kyrpides N."/>
            <person name="Mikhailova N."/>
            <person name="Liu Z."/>
            <person name="Li T."/>
            <person name="Zhao F."/>
            <person name="Overmann J."/>
            <person name="Bryant D.A."/>
            <person name="Richardson P."/>
        </authorList>
    </citation>
    <scope>NUCLEOTIDE SEQUENCE [LARGE SCALE GENOMIC DNA]</scope>
    <source>
        <strain evidence="2">ATCC 35110 / GB-78</strain>
    </source>
</reference>
<proteinExistence type="predicted"/>
<keyword evidence="1" id="KW-0808">Transferase</keyword>
<dbReference type="OrthoDB" id="9768685at2"/>
<dbReference type="Proteomes" id="UP000001208">
    <property type="component" value="Chromosome"/>
</dbReference>
<gene>
    <name evidence="1" type="ordered locus">Ctha_2514</name>
</gene>
<evidence type="ECO:0000313" key="2">
    <source>
        <dbReference type="Proteomes" id="UP000001208"/>
    </source>
</evidence>
<dbReference type="Gene3D" id="3.40.50.2000">
    <property type="entry name" value="Glycogen Phosphorylase B"/>
    <property type="match status" value="2"/>
</dbReference>
<keyword evidence="2" id="KW-1185">Reference proteome</keyword>
<dbReference type="PANTHER" id="PTHR12526">
    <property type="entry name" value="GLYCOSYLTRANSFERASE"/>
    <property type="match status" value="1"/>
</dbReference>